<protein>
    <submittedName>
        <fullName evidence="2">Uncharacterized protein</fullName>
    </submittedName>
</protein>
<dbReference type="Proteomes" id="UP000248168">
    <property type="component" value="Unassembled WGS sequence"/>
</dbReference>
<gene>
    <name evidence="2" type="ORF">NITLEN_90066</name>
</gene>
<sequence>MALDAELGKKMLQLITSRYDDRHWRKKIEKTLSLPQSGVADPIQQQLFMYLKIGLKAYKSRRADPDAWIIGGYATKEVIDRAKFQPQLVGSDVKKEEVAFLGTDPGDDVTEGWWDEMLVQWFDVPEEEKPAEGEEEGKADETESAATAEGHSSKA</sequence>
<evidence type="ECO:0000313" key="3">
    <source>
        <dbReference type="Proteomes" id="UP000248168"/>
    </source>
</evidence>
<dbReference type="AlphaFoldDB" id="A0A330LBU1"/>
<evidence type="ECO:0000313" key="2">
    <source>
        <dbReference type="EMBL" id="SPP66811.1"/>
    </source>
</evidence>
<name>A0A330LBU1_9BACT</name>
<reference evidence="3" key="1">
    <citation type="submission" date="2018-04" db="EMBL/GenBank/DDBJ databases">
        <authorList>
            <person name="Lucker S."/>
            <person name="Sakoula D."/>
        </authorList>
    </citation>
    <scope>NUCLEOTIDE SEQUENCE [LARGE SCALE GENOMIC DNA]</scope>
</reference>
<evidence type="ECO:0000256" key="1">
    <source>
        <dbReference type="SAM" id="MobiDB-lite"/>
    </source>
</evidence>
<dbReference type="RefSeq" id="WP_121990927.1">
    <property type="nucleotide sequence ID" value="NZ_OUNR01000022.1"/>
</dbReference>
<dbReference type="OrthoDB" id="9790955at2"/>
<organism evidence="2 3">
    <name type="scientific">Nitrospira lenta</name>
    <dbReference type="NCBI Taxonomy" id="1436998"/>
    <lineage>
        <taxon>Bacteria</taxon>
        <taxon>Pseudomonadati</taxon>
        <taxon>Nitrospirota</taxon>
        <taxon>Nitrospiria</taxon>
        <taxon>Nitrospirales</taxon>
        <taxon>Nitrospiraceae</taxon>
        <taxon>Nitrospira</taxon>
    </lineage>
</organism>
<dbReference type="EMBL" id="OUNR01000022">
    <property type="protein sequence ID" value="SPP66811.1"/>
    <property type="molecule type" value="Genomic_DNA"/>
</dbReference>
<proteinExistence type="predicted"/>
<dbReference type="InParanoid" id="A0A330LBU1"/>
<keyword evidence="3" id="KW-1185">Reference proteome</keyword>
<feature type="region of interest" description="Disordered" evidence="1">
    <location>
        <begin position="124"/>
        <end position="155"/>
    </location>
</feature>
<accession>A0A330LBU1</accession>